<reference evidence="2 3" key="1">
    <citation type="submission" date="2023-10" db="EMBL/GenBank/DDBJ databases">
        <title>Saccharopolyspora sp. nov., isolated from mangrove soil.</title>
        <authorList>
            <person name="Lu Y."/>
            <person name="Liu W."/>
        </authorList>
    </citation>
    <scope>NUCLEOTIDE SEQUENCE [LARGE SCALE GENOMIC DNA]</scope>
    <source>
        <strain evidence="2 3">S2-29</strain>
    </source>
</reference>
<name>A0ABU6A760_9PSEU</name>
<keyword evidence="3" id="KW-1185">Reference proteome</keyword>
<sequence>MTEHTCSGCPATWKSVNRCHCSGCHRTFSGLGLFDRHRRYSKCVDPATVRTENGEPVMVLRGGMWGGPEILEEDKWWK</sequence>
<evidence type="ECO:0000313" key="2">
    <source>
        <dbReference type="EMBL" id="MEB3367392.1"/>
    </source>
</evidence>
<protein>
    <recommendedName>
        <fullName evidence="1">Phage FDXHR zinc binding domain-containing protein</fullName>
    </recommendedName>
</protein>
<organism evidence="2 3">
    <name type="scientific">Saccharopolyspora mangrovi</name>
    <dbReference type="NCBI Taxonomy" id="3082379"/>
    <lineage>
        <taxon>Bacteria</taxon>
        <taxon>Bacillati</taxon>
        <taxon>Actinomycetota</taxon>
        <taxon>Actinomycetes</taxon>
        <taxon>Pseudonocardiales</taxon>
        <taxon>Pseudonocardiaceae</taxon>
        <taxon>Saccharopolyspora</taxon>
    </lineage>
</organism>
<proteinExistence type="predicted"/>
<evidence type="ECO:0000313" key="3">
    <source>
        <dbReference type="Proteomes" id="UP001327093"/>
    </source>
</evidence>
<evidence type="ECO:0000259" key="1">
    <source>
        <dbReference type="Pfam" id="PF24071"/>
    </source>
</evidence>
<dbReference type="Pfam" id="PF24071">
    <property type="entry name" value="Phage_zn_bind_3"/>
    <property type="match status" value="1"/>
</dbReference>
<accession>A0ABU6A760</accession>
<dbReference type="Proteomes" id="UP001327093">
    <property type="component" value="Unassembled WGS sequence"/>
</dbReference>
<feature type="domain" description="Phage FDXHR zinc binding" evidence="1">
    <location>
        <begin position="4"/>
        <end position="49"/>
    </location>
</feature>
<dbReference type="RefSeq" id="WP_324264943.1">
    <property type="nucleotide sequence ID" value="NZ_JAWLNX010000004.1"/>
</dbReference>
<comment type="caution">
    <text evidence="2">The sequence shown here is derived from an EMBL/GenBank/DDBJ whole genome shotgun (WGS) entry which is preliminary data.</text>
</comment>
<dbReference type="EMBL" id="JAWLNX010000004">
    <property type="protein sequence ID" value="MEB3367392.1"/>
    <property type="molecule type" value="Genomic_DNA"/>
</dbReference>
<dbReference type="InterPro" id="IPR058158">
    <property type="entry name" value="Phage_zn-bd_3"/>
</dbReference>
<gene>
    <name evidence="2" type="ORF">R4I43_08230</name>
</gene>